<gene>
    <name evidence="1" type="ORF">M9H77_24200</name>
</gene>
<dbReference type="EMBL" id="CM044705">
    <property type="protein sequence ID" value="KAI5664877.1"/>
    <property type="molecule type" value="Genomic_DNA"/>
</dbReference>
<sequence>MNESRKHQVSLRGSSAKEISRDALLEKVYQEREIRNFNRRATAAALFVQRVWRSYSAKKSVTLQLQQQWITMMNTQSVPITRTEISSNVLRPFLFFVSFLSSRYKRIEAKDADCIKLCIRVVLQSVNSSDPLENFCSMATGTIEEKKIWIYQSKKLILLCLFLLANSDDSVQGVEDVVLLSLAVRVAVVLTDRRCWKSITDCDIQVADGAMKDLIHFLGSKKSGVYDCIRRYISKLECSNFGHSTCPGQTDDRFLIITGAITLALRPFHVVDLEIKDNDSLDTQNAAEGYCVSLLTIPWFAQRLPVVLLPALTHKSVLSPCLRMLLVCKQRILEQISELNQLKITSQSMIMPQIYWLLANIIFLVTGGDNSVPGTGKFAAGLDLASYVRVAVILAEAVLACFEKVGWTRNENQEIEVNADNGINITGTYLGGPDATSESLKKSYVDLLRPVCLQRHLMGLLTVEKVVSSPLTANMPQQYPESVGKCELLDIAYFYSCMLRIFSTINPVLGALPVLNMLSFTPGFLNKLWGEIERSIFSGNMYTDRVNSSSGNNTPITKNDKTMERKQKGFAKKDGGNKWVNVLQRITGNPRTESSNTYSTGRSSFENDEEQSSALWDLEPFREGPGCLSRDISCLLHLFCATYSHLLLVLDDIEFYDKQVPFTLEQQRKIASVLNTLVYNAVSHSKDAQNRPLMDSAVRCLHLLYERDCRHKFCPPALWLSPGRKNRPPVVVAARTHEILSGAVKFDDALPSSSVTSVITIIPHVFPFGERVEMFREFINMDKASWRMAGIDFGHGPGLVDISVRRSHIVEDGFRQLNALGSRLKSGIHVSFVSESGVTEPGLDYGGLSKEFLTDIAKAALSPEYGLFSQTSTSDRLLIPNTAARFLENGIQMIEFLGKIVGKALYEGILLDYSFSHVFVQKLLGRYSFIDELSTLDPELYKNLMYVKHYEGDVKDLSLDFTVTEESLGRRYVIELKPGGKEISVTNENKLQYIHAIADYKLNRQILPFSNAFYRGLSDLISPSWLRLFNAAEFNQLLSGGNHDIDVDDLRKNTRYTGGYTEGSRTVKLFWEVVVGFEPRDRCMLLKFVTSCSRAPLLGFKHLQPAFTIHKVACDVPLWATFGGQDVDRLPSASTCYNTLKLPTYKRASTLREKLLYAINSNAGFELS</sequence>
<evidence type="ECO:0000313" key="1">
    <source>
        <dbReference type="EMBL" id="KAI5664877.1"/>
    </source>
</evidence>
<dbReference type="Proteomes" id="UP001060085">
    <property type="component" value="Linkage Group LG05"/>
</dbReference>
<name>A0ACC0AY20_CATRO</name>
<keyword evidence="2" id="KW-1185">Reference proteome</keyword>
<protein>
    <submittedName>
        <fullName evidence="1">Uncharacterized protein</fullName>
    </submittedName>
</protein>
<reference evidence="2" key="1">
    <citation type="journal article" date="2023" name="Nat. Plants">
        <title>Single-cell RNA sequencing provides a high-resolution roadmap for understanding the multicellular compartmentation of specialized metabolism.</title>
        <authorList>
            <person name="Sun S."/>
            <person name="Shen X."/>
            <person name="Li Y."/>
            <person name="Li Y."/>
            <person name="Wang S."/>
            <person name="Li R."/>
            <person name="Zhang H."/>
            <person name="Shen G."/>
            <person name="Guo B."/>
            <person name="Wei J."/>
            <person name="Xu J."/>
            <person name="St-Pierre B."/>
            <person name="Chen S."/>
            <person name="Sun C."/>
        </authorList>
    </citation>
    <scope>NUCLEOTIDE SEQUENCE [LARGE SCALE GENOMIC DNA]</scope>
</reference>
<comment type="caution">
    <text evidence="1">The sequence shown here is derived from an EMBL/GenBank/DDBJ whole genome shotgun (WGS) entry which is preliminary data.</text>
</comment>
<proteinExistence type="predicted"/>
<accession>A0ACC0AY20</accession>
<evidence type="ECO:0000313" key="2">
    <source>
        <dbReference type="Proteomes" id="UP001060085"/>
    </source>
</evidence>
<organism evidence="1 2">
    <name type="scientific">Catharanthus roseus</name>
    <name type="common">Madagascar periwinkle</name>
    <name type="synonym">Vinca rosea</name>
    <dbReference type="NCBI Taxonomy" id="4058"/>
    <lineage>
        <taxon>Eukaryota</taxon>
        <taxon>Viridiplantae</taxon>
        <taxon>Streptophyta</taxon>
        <taxon>Embryophyta</taxon>
        <taxon>Tracheophyta</taxon>
        <taxon>Spermatophyta</taxon>
        <taxon>Magnoliopsida</taxon>
        <taxon>eudicotyledons</taxon>
        <taxon>Gunneridae</taxon>
        <taxon>Pentapetalae</taxon>
        <taxon>asterids</taxon>
        <taxon>lamiids</taxon>
        <taxon>Gentianales</taxon>
        <taxon>Apocynaceae</taxon>
        <taxon>Rauvolfioideae</taxon>
        <taxon>Vinceae</taxon>
        <taxon>Catharanthinae</taxon>
        <taxon>Catharanthus</taxon>
    </lineage>
</organism>